<dbReference type="EMBL" id="JAQJAC010000004">
    <property type="protein sequence ID" value="KAJ5586360.1"/>
    <property type="molecule type" value="Genomic_DNA"/>
</dbReference>
<evidence type="ECO:0000313" key="5">
    <source>
        <dbReference type="Proteomes" id="UP001216150"/>
    </source>
</evidence>
<proteinExistence type="predicted"/>
<gene>
    <name evidence="4" type="ORF">N7450_006147</name>
</gene>
<dbReference type="Pfam" id="PF05225">
    <property type="entry name" value="HTH_psq"/>
    <property type="match status" value="1"/>
</dbReference>
<keyword evidence="2" id="KW-0539">Nucleus</keyword>
<dbReference type="Proteomes" id="UP001216150">
    <property type="component" value="Unassembled WGS sequence"/>
</dbReference>
<dbReference type="InterPro" id="IPR006600">
    <property type="entry name" value="HTH_CenpB_DNA-bd_dom"/>
</dbReference>
<accession>A0AAD6DJT0</accession>
<protein>
    <recommendedName>
        <fullName evidence="3">HTH CENPB-type domain-containing protein</fullName>
    </recommendedName>
</protein>
<organism evidence="4 5">
    <name type="scientific">Penicillium hetheringtonii</name>
    <dbReference type="NCBI Taxonomy" id="911720"/>
    <lineage>
        <taxon>Eukaryota</taxon>
        <taxon>Fungi</taxon>
        <taxon>Dikarya</taxon>
        <taxon>Ascomycota</taxon>
        <taxon>Pezizomycotina</taxon>
        <taxon>Eurotiomycetes</taxon>
        <taxon>Eurotiomycetidae</taxon>
        <taxon>Eurotiales</taxon>
        <taxon>Aspergillaceae</taxon>
        <taxon>Penicillium</taxon>
    </lineage>
</organism>
<evidence type="ECO:0000256" key="2">
    <source>
        <dbReference type="ARBA" id="ARBA00023242"/>
    </source>
</evidence>
<name>A0AAD6DJT0_9EURO</name>
<dbReference type="InterPro" id="IPR009057">
    <property type="entry name" value="Homeodomain-like_sf"/>
</dbReference>
<keyword evidence="1" id="KW-0238">DNA-binding</keyword>
<dbReference type="PROSITE" id="PS51253">
    <property type="entry name" value="HTH_CENPB"/>
    <property type="match status" value="1"/>
</dbReference>
<evidence type="ECO:0000259" key="3">
    <source>
        <dbReference type="PROSITE" id="PS51253"/>
    </source>
</evidence>
<dbReference type="Pfam" id="PF03221">
    <property type="entry name" value="HTH_Tnp_Tc5"/>
    <property type="match status" value="1"/>
</dbReference>
<dbReference type="InterPro" id="IPR007889">
    <property type="entry name" value="HTH_Psq"/>
</dbReference>
<feature type="domain" description="HTH CENPB-type" evidence="3">
    <location>
        <begin position="60"/>
        <end position="132"/>
    </location>
</feature>
<comment type="caution">
    <text evidence="4">The sequence shown here is derived from an EMBL/GenBank/DDBJ whole genome shotgun (WGS) entry which is preliminary data.</text>
</comment>
<dbReference type="SUPFAM" id="SSF46689">
    <property type="entry name" value="Homeodomain-like"/>
    <property type="match status" value="1"/>
</dbReference>
<sequence>MPPIRSEYSQKLASQEGRILLALDDTKNGRIESLRAAAKLYNIPFSTLQRRATGVSSCVDSDHYRYKLTELEEDSLVKWILLLDSRGAASRPSTVQEMANILLATCGETLSPTVGVNWISAFIKRHDKLRSHFSRRYNYQRALNKDPRSICA</sequence>
<dbReference type="GO" id="GO:0003677">
    <property type="term" value="F:DNA binding"/>
    <property type="evidence" value="ECO:0007669"/>
    <property type="project" value="UniProtKB-KW"/>
</dbReference>
<dbReference type="AlphaFoldDB" id="A0AAD6DJT0"/>
<reference evidence="4 5" key="1">
    <citation type="journal article" date="2023" name="IMA Fungus">
        <title>Comparative genomic study of the Penicillium genus elucidates a diverse pangenome and 15 lateral gene transfer events.</title>
        <authorList>
            <person name="Petersen C."/>
            <person name="Sorensen T."/>
            <person name="Nielsen M.R."/>
            <person name="Sondergaard T.E."/>
            <person name="Sorensen J.L."/>
            <person name="Fitzpatrick D.A."/>
            <person name="Frisvad J.C."/>
            <person name="Nielsen K.L."/>
        </authorList>
    </citation>
    <scope>NUCLEOTIDE SEQUENCE [LARGE SCALE GENOMIC DNA]</scope>
    <source>
        <strain evidence="4 5">IBT 29057</strain>
    </source>
</reference>
<dbReference type="Gene3D" id="1.10.10.60">
    <property type="entry name" value="Homeodomain-like"/>
    <property type="match status" value="1"/>
</dbReference>
<evidence type="ECO:0000313" key="4">
    <source>
        <dbReference type="EMBL" id="KAJ5586360.1"/>
    </source>
</evidence>
<evidence type="ECO:0000256" key="1">
    <source>
        <dbReference type="ARBA" id="ARBA00023125"/>
    </source>
</evidence>
<keyword evidence="5" id="KW-1185">Reference proteome</keyword>